<gene>
    <name evidence="2" type="ORF">NEMVEDRAFT_v1g146703</name>
</gene>
<dbReference type="PhylomeDB" id="A7T5G5"/>
<dbReference type="PANTHER" id="PTHR23119">
    <property type="entry name" value="DISCS LARGE"/>
    <property type="match status" value="1"/>
</dbReference>
<dbReference type="PANTHER" id="PTHR23119:SF50">
    <property type="entry name" value="PDZ DOMAIN-CONTAINING PROTEIN"/>
    <property type="match status" value="1"/>
</dbReference>
<dbReference type="InterPro" id="IPR001478">
    <property type="entry name" value="PDZ"/>
</dbReference>
<name>A7T5G5_NEMVE</name>
<dbReference type="eggNOG" id="ENOG502S709">
    <property type="taxonomic scope" value="Eukaryota"/>
</dbReference>
<dbReference type="Pfam" id="PF00595">
    <property type="entry name" value="PDZ"/>
    <property type="match status" value="1"/>
</dbReference>
<dbReference type="Gene3D" id="2.30.42.10">
    <property type="match status" value="1"/>
</dbReference>
<feature type="domain" description="PDZ" evidence="1">
    <location>
        <begin position="8"/>
        <end position="68"/>
    </location>
</feature>
<dbReference type="InParanoid" id="A7T5G5"/>
<organism evidence="2 3">
    <name type="scientific">Nematostella vectensis</name>
    <name type="common">Starlet sea anemone</name>
    <dbReference type="NCBI Taxonomy" id="45351"/>
    <lineage>
        <taxon>Eukaryota</taxon>
        <taxon>Metazoa</taxon>
        <taxon>Cnidaria</taxon>
        <taxon>Anthozoa</taxon>
        <taxon>Hexacorallia</taxon>
        <taxon>Actiniaria</taxon>
        <taxon>Edwardsiidae</taxon>
        <taxon>Nematostella</taxon>
    </lineage>
</organism>
<proteinExistence type="predicted"/>
<evidence type="ECO:0000313" key="3">
    <source>
        <dbReference type="Proteomes" id="UP000001593"/>
    </source>
</evidence>
<accession>A7T5G5</accession>
<dbReference type="PROSITE" id="PS50106">
    <property type="entry name" value="PDZ"/>
    <property type="match status" value="1"/>
</dbReference>
<protein>
    <recommendedName>
        <fullName evidence="1">PDZ domain-containing protein</fullName>
    </recommendedName>
</protein>
<keyword evidence="3" id="KW-1185">Reference proteome</keyword>
<dbReference type="HOGENOM" id="CLU_2796962_0_0_1"/>
<evidence type="ECO:0000259" key="1">
    <source>
        <dbReference type="PROSITE" id="PS50106"/>
    </source>
</evidence>
<dbReference type="STRING" id="45351.A7T5G5"/>
<sequence length="68" mass="7171">MSRCVSLQFHVTVHKNPNLGFSVAGGVGSTGNPFDPADETSIYVTKVQPEGPAAFGLKPGDKILEVRT</sequence>
<dbReference type="AlphaFoldDB" id="A7T5G5"/>
<dbReference type="InterPro" id="IPR036034">
    <property type="entry name" value="PDZ_sf"/>
</dbReference>
<evidence type="ECO:0000313" key="2">
    <source>
        <dbReference type="EMBL" id="EDO28797.1"/>
    </source>
</evidence>
<reference evidence="2 3" key="1">
    <citation type="journal article" date="2007" name="Science">
        <title>Sea anemone genome reveals ancestral eumetazoan gene repertoire and genomic organization.</title>
        <authorList>
            <person name="Putnam N.H."/>
            <person name="Srivastava M."/>
            <person name="Hellsten U."/>
            <person name="Dirks B."/>
            <person name="Chapman J."/>
            <person name="Salamov A."/>
            <person name="Terry A."/>
            <person name="Shapiro H."/>
            <person name="Lindquist E."/>
            <person name="Kapitonov V.V."/>
            <person name="Jurka J."/>
            <person name="Genikhovich G."/>
            <person name="Grigoriev I.V."/>
            <person name="Lucas S.M."/>
            <person name="Steele R.E."/>
            <person name="Finnerty J.R."/>
            <person name="Technau U."/>
            <person name="Martindale M.Q."/>
            <person name="Rokhsar D.S."/>
        </authorList>
    </citation>
    <scope>NUCLEOTIDE SEQUENCE [LARGE SCALE GENOMIC DNA]</scope>
    <source>
        <strain evidence="3">CH2 X CH6</strain>
    </source>
</reference>
<dbReference type="EMBL" id="DS471164">
    <property type="protein sequence ID" value="EDO28797.1"/>
    <property type="molecule type" value="Genomic_DNA"/>
</dbReference>
<dbReference type="InterPro" id="IPR050614">
    <property type="entry name" value="Synaptic_Scaffolding_LAP-MAGUK"/>
</dbReference>
<dbReference type="Proteomes" id="UP000001593">
    <property type="component" value="Unassembled WGS sequence"/>
</dbReference>
<dbReference type="SUPFAM" id="SSF50156">
    <property type="entry name" value="PDZ domain-like"/>
    <property type="match status" value="1"/>
</dbReference>